<dbReference type="Proteomes" id="UP001190700">
    <property type="component" value="Unassembled WGS sequence"/>
</dbReference>
<name>A0AAE0FWR0_9CHLO</name>
<dbReference type="GO" id="GO:0016192">
    <property type="term" value="P:vesicle-mediated transport"/>
    <property type="evidence" value="ECO:0007669"/>
    <property type="project" value="InterPro"/>
</dbReference>
<dbReference type="AlphaFoldDB" id="A0AAE0FWR0"/>
<dbReference type="InterPro" id="IPR026069">
    <property type="entry name" value="Fuzzy"/>
</dbReference>
<reference evidence="3 4" key="1">
    <citation type="journal article" date="2015" name="Genome Biol. Evol.">
        <title>Comparative Genomics of a Bacterivorous Green Alga Reveals Evolutionary Causalities and Consequences of Phago-Mixotrophic Mode of Nutrition.</title>
        <authorList>
            <person name="Burns J.A."/>
            <person name="Paasch A."/>
            <person name="Narechania A."/>
            <person name="Kim E."/>
        </authorList>
    </citation>
    <scope>NUCLEOTIDE SEQUENCE [LARGE SCALE GENOMIC DNA]</scope>
    <source>
        <strain evidence="3 4">PLY_AMNH</strain>
    </source>
</reference>
<accession>A0AAE0FWR0</accession>
<protein>
    <submittedName>
        <fullName evidence="3">Uncharacterized protein</fullName>
    </submittedName>
</protein>
<dbReference type="Pfam" id="PF19036">
    <property type="entry name" value="Fuz_longin_1"/>
    <property type="match status" value="1"/>
</dbReference>
<evidence type="ECO:0000313" key="4">
    <source>
        <dbReference type="Proteomes" id="UP001190700"/>
    </source>
</evidence>
<feature type="domain" description="FUZ/MON1/HPS1 second Longin" evidence="2">
    <location>
        <begin position="140"/>
        <end position="217"/>
    </location>
</feature>
<dbReference type="Pfam" id="PF19037">
    <property type="entry name" value="Fuz_longin_2"/>
    <property type="match status" value="1"/>
</dbReference>
<evidence type="ECO:0000313" key="3">
    <source>
        <dbReference type="EMBL" id="KAK3267178.1"/>
    </source>
</evidence>
<dbReference type="GO" id="GO:1905515">
    <property type="term" value="P:non-motile cilium assembly"/>
    <property type="evidence" value="ECO:0007669"/>
    <property type="project" value="TreeGrafter"/>
</dbReference>
<dbReference type="InterPro" id="IPR043972">
    <property type="entry name" value="FUZ/MON1/HPS1_longin_1"/>
</dbReference>
<sequence>MSSVASYGRHGGFELRRISSVDVRVVFQSFASEELLVLVTSDLAAPENYLRNLLKHVHNGVVLLLGRQAFTRAISSGNPDLQRHLRVVNKLADYICQEDSPPFGVSLRAVEMHPLRGSAERAMVVTAMEALAEAASIECACITINHRVCFATSPWWSLNPSELLLLQGLLCAMLPATLRDVPVYLPVTNPLKPVRLVTVALCAGAELALLCADTPTLGDAGKLARHYLMGVAKILKDAQEQSQQQGWPSSITGNPNIQACAFVSRTDGLVSLAPVARSGEC</sequence>
<evidence type="ECO:0000259" key="2">
    <source>
        <dbReference type="Pfam" id="PF19037"/>
    </source>
</evidence>
<dbReference type="EMBL" id="LGRX02012569">
    <property type="protein sequence ID" value="KAK3267178.1"/>
    <property type="molecule type" value="Genomic_DNA"/>
</dbReference>
<organism evidence="3 4">
    <name type="scientific">Cymbomonas tetramitiformis</name>
    <dbReference type="NCBI Taxonomy" id="36881"/>
    <lineage>
        <taxon>Eukaryota</taxon>
        <taxon>Viridiplantae</taxon>
        <taxon>Chlorophyta</taxon>
        <taxon>Pyramimonadophyceae</taxon>
        <taxon>Pyramimonadales</taxon>
        <taxon>Pyramimonadaceae</taxon>
        <taxon>Cymbomonas</taxon>
    </lineage>
</organism>
<feature type="domain" description="FUZ/MON1/HPS1 first Longin" evidence="1">
    <location>
        <begin position="9"/>
        <end position="94"/>
    </location>
</feature>
<comment type="caution">
    <text evidence="3">The sequence shown here is derived from an EMBL/GenBank/DDBJ whole genome shotgun (WGS) entry which is preliminary data.</text>
</comment>
<keyword evidence="4" id="KW-1185">Reference proteome</keyword>
<gene>
    <name evidence="3" type="ORF">CYMTET_24252</name>
</gene>
<dbReference type="InterPro" id="IPR043971">
    <property type="entry name" value="FUZ/MON1/HPS1_longin_2"/>
</dbReference>
<evidence type="ECO:0000259" key="1">
    <source>
        <dbReference type="Pfam" id="PF19036"/>
    </source>
</evidence>
<dbReference type="PANTHER" id="PTHR13559:SF1">
    <property type="entry name" value="PROTEIN FUZZY HOMOLOG"/>
    <property type="match status" value="1"/>
</dbReference>
<proteinExistence type="predicted"/>
<dbReference type="PANTHER" id="PTHR13559">
    <property type="entry name" value="INTRACELLULAR TRAFFIC PROTEIN-RELATED"/>
    <property type="match status" value="1"/>
</dbReference>